<dbReference type="Pfam" id="PF00501">
    <property type="entry name" value="AMP-binding"/>
    <property type="match status" value="2"/>
</dbReference>
<comment type="caution">
    <text evidence="2">The sequence shown here is derived from an EMBL/GenBank/DDBJ whole genome shotgun (WGS) entry which is preliminary data.</text>
</comment>
<dbReference type="Proteomes" id="UP000318833">
    <property type="component" value="Unassembled WGS sequence"/>
</dbReference>
<dbReference type="Pfam" id="PF00668">
    <property type="entry name" value="Condensation"/>
    <property type="match status" value="1"/>
</dbReference>
<dbReference type="InterPro" id="IPR023213">
    <property type="entry name" value="CAT-like_dom_sf"/>
</dbReference>
<sequence>MNIMEEKSATSFLKKIIKNAIEIPNQIALTSNNVNYSYSELINRAITVSSILKEKDIKEQEVIALFLPSGYDLIASQLGVLLNKQIFVTIEPNTPKKRVEAILSDLDIRLLITFKETNFDKRFKTLNINNVKNEDIPLNALEFEDFNTFKSDASVYIISTSGSTGRPKNVEISYAGLDNFCKWQANYYRLDQESRVSSIAASGFDASIGEIWPALMVGATIVFPDPEKKTLPSYLVEWISSCRIHHCFIPTPLAEIMLTLEWPKESQLRTMIVAGDKMYSFPDKNIPFKIYNNYGPSEYTVCTTAGQVLSDHRDTYKTPTIGRPIKNTEVYILNEYQEKVNDGEIGQLFISGEGLAKGYYGDPELTKEKFIKNPFGTSVNTIMYKTGDLGKWTKHGDIEFCGRVDNQVKILGNRVEIEEITVSLRKHPDIKEAYTKVFFEDNQQNKTPYLVSYFSPKIYRQAPGEQEIYTHLEALLPKYMLPTKLILIHDFALNKNGKIDAKQLPNPEIQQLDNRKIDPPSNPLEENLVCFWCEILKRKNIGIHEDFFNLGGNSLAAIQILERIRSTYKIEITIKDFWKNATIHQLVKIIESSNKVSESANIQEIRKEGEIPLSVQQEQVWFLQQYAPNSNAYNAQTSLRIKGAINIPILEQTLQEIFNRHELLRTTYEEKDGKPKQKVHPNFIFSIDHIDIRSYENEEKEHERSKIKHQELAHIFNLKQLPLCRFTLIQIEDELFDLLLIEHHIVHDGVSYSLLMNELHTIYNDLINGNKISLAPLAIQYADYSIWQRNKINSGAMDKHLNFWKNKLQDVPRLTPLPVDFARPKIQSFKGDQIRFDLPLSLSEKIKGFSKNNRVTLFSTMFTAFALLLHKYTLEDDINIGSAVANRQPHETERVIGMFVNAIVIRCLMDKKSSFLELARYIQDEIMEAHTHQSCPFPNIVKELNIKRDLSYNPIFQTMFSFHDAPVAEPVLGNAKCTIHEEGNSSAKQDIDVVIIPKSERYQGNSRFVDNRINIIWEYNKGLFERDSMVRMVNNYQFLLENLVDHYDKAVEEIPSVCNTELKMMTSHFNTKDDQNSTQSKINSFEQLLKTFKSNDKTVALHSQEGMITYKDLYDQVKCIIKHLSSLDLKENDIVGLHLDKGVSMIASQIACLVYGVAFVPITPDTPSERKRYILTNANCKGLITNQDIEKEVVMDVMISIINLSSLISENEYLSLEDLQLLNVTGSNLAYVIYTSGSTGKPKGVMIPRKALLNYINWHIEEFSLTSKDKSTLLYSSGFDASLAEIWPPIAVGGTLYNVQKEDILNPTSLQKFIIENEITVCDVPTPLVERLLQLKWPSKSDLRIMLTGGQKLTVRPSKDINWKLYNQYGPTETTITATSSEVTSYCKISSLPSIGKPIKNTTIYVLDDQLNRVPIGGVGELYIGGDGLASGYLGDEELSKNTFISNPYSNHKEDKIYRTGDMVRVLISGELYFIGRRDTQVKIRGFRIELEEITKNVQEIEEVKKAHTFVRVYNNDEHLICCYTSNEKIKNRNSEVIKANLRKKLPEYMIPTHIVELDNMPLTSNGKIDEKKLPIPTLESKKASVDIRPSSELEKHLIDIWNQILGHSNFSVTDKFFDLGGHSLKIVEMQSLIQEKIGVNIPIMTFFEYSTIVDISKYINGNDQKTDTVLENNNRASLRKKAMSRGVRIKNV</sequence>
<name>A0A554VCZ8_9FLAO</name>
<dbReference type="InterPro" id="IPR045851">
    <property type="entry name" value="AMP-bd_C_sf"/>
</dbReference>
<dbReference type="SUPFAM" id="SSF52777">
    <property type="entry name" value="CoA-dependent acyltransferases"/>
    <property type="match status" value="2"/>
</dbReference>
<dbReference type="GO" id="GO:0043041">
    <property type="term" value="P:amino acid activation for nonribosomal peptide biosynthetic process"/>
    <property type="evidence" value="ECO:0007669"/>
    <property type="project" value="TreeGrafter"/>
</dbReference>
<dbReference type="SUPFAM" id="SSF47336">
    <property type="entry name" value="ACP-like"/>
    <property type="match status" value="2"/>
</dbReference>
<dbReference type="InterPro" id="IPR009081">
    <property type="entry name" value="PP-bd_ACP"/>
</dbReference>
<dbReference type="GO" id="GO:0031177">
    <property type="term" value="F:phosphopantetheine binding"/>
    <property type="evidence" value="ECO:0007669"/>
    <property type="project" value="TreeGrafter"/>
</dbReference>
<dbReference type="Gene3D" id="1.10.1200.10">
    <property type="entry name" value="ACP-like"/>
    <property type="match status" value="2"/>
</dbReference>
<organism evidence="2 3">
    <name type="scientific">Aquimarina algiphila</name>
    <dbReference type="NCBI Taxonomy" id="2047982"/>
    <lineage>
        <taxon>Bacteria</taxon>
        <taxon>Pseudomonadati</taxon>
        <taxon>Bacteroidota</taxon>
        <taxon>Flavobacteriia</taxon>
        <taxon>Flavobacteriales</taxon>
        <taxon>Flavobacteriaceae</taxon>
        <taxon>Aquimarina</taxon>
    </lineage>
</organism>
<dbReference type="GO" id="GO:0003824">
    <property type="term" value="F:catalytic activity"/>
    <property type="evidence" value="ECO:0007669"/>
    <property type="project" value="InterPro"/>
</dbReference>
<keyword evidence="3" id="KW-1185">Reference proteome</keyword>
<dbReference type="Pfam" id="PF00550">
    <property type="entry name" value="PP-binding"/>
    <property type="match status" value="2"/>
</dbReference>
<dbReference type="InterPro" id="IPR036736">
    <property type="entry name" value="ACP-like_sf"/>
</dbReference>
<dbReference type="NCBIfam" id="NF003417">
    <property type="entry name" value="PRK04813.1"/>
    <property type="match status" value="2"/>
</dbReference>
<feature type="domain" description="Carrier" evidence="1">
    <location>
        <begin position="1589"/>
        <end position="1664"/>
    </location>
</feature>
<dbReference type="OrthoDB" id="605930at2"/>
<evidence type="ECO:0000259" key="1">
    <source>
        <dbReference type="PROSITE" id="PS50075"/>
    </source>
</evidence>
<dbReference type="Gene3D" id="3.40.50.980">
    <property type="match status" value="4"/>
</dbReference>
<feature type="domain" description="Carrier" evidence="1">
    <location>
        <begin position="519"/>
        <end position="594"/>
    </location>
</feature>
<dbReference type="NCBIfam" id="TIGR01733">
    <property type="entry name" value="AA-adenyl-dom"/>
    <property type="match status" value="2"/>
</dbReference>
<dbReference type="PROSITE" id="PS50075">
    <property type="entry name" value="CARRIER"/>
    <property type="match status" value="2"/>
</dbReference>
<dbReference type="Gene3D" id="2.30.38.10">
    <property type="entry name" value="Luciferase, Domain 3"/>
    <property type="match status" value="2"/>
</dbReference>
<dbReference type="SUPFAM" id="SSF56801">
    <property type="entry name" value="Acetyl-CoA synthetase-like"/>
    <property type="match status" value="2"/>
</dbReference>
<accession>A0A554VCZ8</accession>
<dbReference type="InterPro" id="IPR010071">
    <property type="entry name" value="AA_adenyl_dom"/>
</dbReference>
<gene>
    <name evidence="2" type="ORF">FOF46_25625</name>
</gene>
<protein>
    <submittedName>
        <fullName evidence="2">Amino acid adenylation domain-containing protein</fullName>
    </submittedName>
</protein>
<reference evidence="2 3" key="1">
    <citation type="submission" date="2019-07" db="EMBL/GenBank/DDBJ databases">
        <title>The draft genome sequence of Aquimarina algiphila M91.</title>
        <authorList>
            <person name="Meng X."/>
        </authorList>
    </citation>
    <scope>NUCLEOTIDE SEQUENCE [LARGE SCALE GENOMIC DNA]</scope>
    <source>
        <strain evidence="2 3">M91</strain>
    </source>
</reference>
<dbReference type="EMBL" id="VLNR01000076">
    <property type="protein sequence ID" value="TSE04668.1"/>
    <property type="molecule type" value="Genomic_DNA"/>
</dbReference>
<dbReference type="GO" id="GO:0005737">
    <property type="term" value="C:cytoplasm"/>
    <property type="evidence" value="ECO:0007669"/>
    <property type="project" value="TreeGrafter"/>
</dbReference>
<dbReference type="Gene3D" id="3.30.300.30">
    <property type="match status" value="2"/>
</dbReference>
<dbReference type="PROSITE" id="PS00455">
    <property type="entry name" value="AMP_BINDING"/>
    <property type="match status" value="1"/>
</dbReference>
<dbReference type="InterPro" id="IPR020845">
    <property type="entry name" value="AMP-binding_CS"/>
</dbReference>
<dbReference type="PANTHER" id="PTHR45527:SF1">
    <property type="entry name" value="FATTY ACID SYNTHASE"/>
    <property type="match status" value="1"/>
</dbReference>
<dbReference type="CDD" id="cd05930">
    <property type="entry name" value="A_NRPS"/>
    <property type="match status" value="2"/>
</dbReference>
<dbReference type="InterPro" id="IPR001242">
    <property type="entry name" value="Condensation_dom"/>
</dbReference>
<dbReference type="Gene3D" id="3.30.559.30">
    <property type="entry name" value="Nonribosomal peptide synthetase, condensation domain"/>
    <property type="match status" value="1"/>
</dbReference>
<evidence type="ECO:0000313" key="2">
    <source>
        <dbReference type="EMBL" id="TSE04668.1"/>
    </source>
</evidence>
<dbReference type="CDD" id="cd19531">
    <property type="entry name" value="LCL_NRPS-like"/>
    <property type="match status" value="1"/>
</dbReference>
<dbReference type="RefSeq" id="WP_143918429.1">
    <property type="nucleotide sequence ID" value="NZ_CANMIK010000079.1"/>
</dbReference>
<dbReference type="PANTHER" id="PTHR45527">
    <property type="entry name" value="NONRIBOSOMAL PEPTIDE SYNTHETASE"/>
    <property type="match status" value="1"/>
</dbReference>
<dbReference type="Gene3D" id="3.30.559.10">
    <property type="entry name" value="Chloramphenicol acetyltransferase-like domain"/>
    <property type="match status" value="1"/>
</dbReference>
<proteinExistence type="predicted"/>
<evidence type="ECO:0000313" key="3">
    <source>
        <dbReference type="Proteomes" id="UP000318833"/>
    </source>
</evidence>
<dbReference type="GO" id="GO:0044550">
    <property type="term" value="P:secondary metabolite biosynthetic process"/>
    <property type="evidence" value="ECO:0007669"/>
    <property type="project" value="TreeGrafter"/>
</dbReference>
<dbReference type="InterPro" id="IPR000873">
    <property type="entry name" value="AMP-dep_synth/lig_dom"/>
</dbReference>